<evidence type="ECO:0000256" key="1">
    <source>
        <dbReference type="ARBA" id="ARBA00006484"/>
    </source>
</evidence>
<keyword evidence="4" id="KW-1185">Reference proteome</keyword>
<proteinExistence type="inferred from homology"/>
<dbReference type="InterPro" id="IPR002347">
    <property type="entry name" value="SDR_fam"/>
</dbReference>
<dbReference type="Proteomes" id="UP001152320">
    <property type="component" value="Chromosome 12"/>
</dbReference>
<name>A0A9Q1BS47_HOLLE</name>
<organism evidence="3 4">
    <name type="scientific">Holothuria leucospilota</name>
    <name type="common">Black long sea cucumber</name>
    <name type="synonym">Mertensiothuria leucospilota</name>
    <dbReference type="NCBI Taxonomy" id="206669"/>
    <lineage>
        <taxon>Eukaryota</taxon>
        <taxon>Metazoa</taxon>
        <taxon>Echinodermata</taxon>
        <taxon>Eleutherozoa</taxon>
        <taxon>Echinozoa</taxon>
        <taxon>Holothuroidea</taxon>
        <taxon>Aspidochirotacea</taxon>
        <taxon>Aspidochirotida</taxon>
        <taxon>Holothuriidae</taxon>
        <taxon>Holothuria</taxon>
    </lineage>
</organism>
<dbReference type="SUPFAM" id="SSF51735">
    <property type="entry name" value="NAD(P)-binding Rossmann-fold domains"/>
    <property type="match status" value="2"/>
</dbReference>
<gene>
    <name evidence="3" type="ORF">HOLleu_25051</name>
</gene>
<evidence type="ECO:0000313" key="4">
    <source>
        <dbReference type="Proteomes" id="UP001152320"/>
    </source>
</evidence>
<evidence type="ECO:0000313" key="3">
    <source>
        <dbReference type="EMBL" id="KAJ8031750.1"/>
    </source>
</evidence>
<sequence>MGGKPSVPEERIPPERTFIVTGGNTGIGYETAKKIAQLGGRVIIACRSEERATDNTTVKTDAMPDLNVKYMNLDLASLESTATFARQYKESGLPIHVLICNAGLGVNRKRTLQGHVGQLTVGGQPNGGRAKGPRKVFFDVLKFFGSVDPARGATTSLIAALDPMYDGKTALYFTDGKPRSSNALSGSKNHRSLVSNIVSGCKMGAKPSVPEERIPAERTFIVTGGNTAQLGGRVIIACRSEERAQNAIRKMKTDTISEFAKSKEKEGGDNGENLPELNVQYMHIDLSSLESTIEFARQFKEAGLPLHVLICNAGVAVTKKIGENTVSGSRTSLIAALEPKYNDKTAIYFSDGKPKASTSLSRNAVKQEILWKYSLQCLRSKLNDVILQQIGEKLEDIQPLDNDA</sequence>
<dbReference type="PANTHER" id="PTHR24320:SF152">
    <property type="entry name" value="SHORT-CHAIN DEHYDROGENASE_REDUCTASE FAMILY PROTEIN"/>
    <property type="match status" value="1"/>
</dbReference>
<evidence type="ECO:0000256" key="2">
    <source>
        <dbReference type="ARBA" id="ARBA00023002"/>
    </source>
</evidence>
<keyword evidence="2" id="KW-0560">Oxidoreductase</keyword>
<dbReference type="AlphaFoldDB" id="A0A9Q1BS47"/>
<dbReference type="InterPro" id="IPR036291">
    <property type="entry name" value="NAD(P)-bd_dom_sf"/>
</dbReference>
<reference evidence="3" key="1">
    <citation type="submission" date="2021-10" db="EMBL/GenBank/DDBJ databases">
        <title>Tropical sea cucumber genome reveals ecological adaptation and Cuvierian tubules defense mechanism.</title>
        <authorList>
            <person name="Chen T."/>
        </authorList>
    </citation>
    <scope>NUCLEOTIDE SEQUENCE</scope>
    <source>
        <strain evidence="3">Nanhai2018</strain>
        <tissue evidence="3">Muscle</tissue>
    </source>
</reference>
<accession>A0A9Q1BS47</accession>
<dbReference type="Pfam" id="PF00106">
    <property type="entry name" value="adh_short"/>
    <property type="match status" value="1"/>
</dbReference>
<comment type="similarity">
    <text evidence="1">Belongs to the short-chain dehydrogenases/reductases (SDR) family.</text>
</comment>
<dbReference type="PANTHER" id="PTHR24320">
    <property type="entry name" value="RETINOL DEHYDROGENASE"/>
    <property type="match status" value="1"/>
</dbReference>
<dbReference type="EMBL" id="JAIZAY010000012">
    <property type="protein sequence ID" value="KAJ8031750.1"/>
    <property type="molecule type" value="Genomic_DNA"/>
</dbReference>
<dbReference type="OrthoDB" id="191139at2759"/>
<dbReference type="Gene3D" id="3.40.50.720">
    <property type="entry name" value="NAD(P)-binding Rossmann-like Domain"/>
    <property type="match status" value="2"/>
</dbReference>
<comment type="caution">
    <text evidence="3">The sequence shown here is derived from an EMBL/GenBank/DDBJ whole genome shotgun (WGS) entry which is preliminary data.</text>
</comment>
<dbReference type="GO" id="GO:0016491">
    <property type="term" value="F:oxidoreductase activity"/>
    <property type="evidence" value="ECO:0007669"/>
    <property type="project" value="UniProtKB-KW"/>
</dbReference>
<protein>
    <submittedName>
        <fullName evidence="3">WW domain-containing oxidoreductase</fullName>
    </submittedName>
</protein>